<dbReference type="InterPro" id="IPR022000">
    <property type="entry name" value="Min27-like_integrase_DNA_bind"/>
</dbReference>
<dbReference type="KEGG" id="thi:THI_1425"/>
<evidence type="ECO:0000259" key="6">
    <source>
        <dbReference type="PROSITE" id="PS51898"/>
    </source>
</evidence>
<dbReference type="InterPro" id="IPR002104">
    <property type="entry name" value="Integrase_catalytic"/>
</dbReference>
<dbReference type="Pfam" id="PF12167">
    <property type="entry name" value="Arm-DNA-bind_2"/>
    <property type="match status" value="1"/>
</dbReference>
<dbReference type="EMBL" id="FP475956">
    <property type="protein sequence ID" value="CAZ88111.1"/>
    <property type="molecule type" value="Genomic_DNA"/>
</dbReference>
<evidence type="ECO:0000313" key="10">
    <source>
        <dbReference type="Proteomes" id="UP000002372"/>
    </source>
</evidence>
<evidence type="ECO:0000256" key="2">
    <source>
        <dbReference type="ARBA" id="ARBA00022908"/>
    </source>
</evidence>
<protein>
    <submittedName>
        <fullName evidence="8">Phage integrase, Bbp50</fullName>
    </submittedName>
</protein>
<dbReference type="PROSITE" id="PS51900">
    <property type="entry name" value="CB"/>
    <property type="match status" value="1"/>
</dbReference>
<dbReference type="PANTHER" id="PTHR30629">
    <property type="entry name" value="PROPHAGE INTEGRASE"/>
    <property type="match status" value="1"/>
</dbReference>
<organism evidence="8 10">
    <name type="scientific">Thiomonas arsenitoxydans (strain DSM 22701 / CIP 110005 / 3As)</name>
    <dbReference type="NCBI Taxonomy" id="426114"/>
    <lineage>
        <taxon>Bacteria</taxon>
        <taxon>Pseudomonadati</taxon>
        <taxon>Pseudomonadota</taxon>
        <taxon>Betaproteobacteria</taxon>
        <taxon>Burkholderiales</taxon>
        <taxon>Thiomonas</taxon>
    </lineage>
</organism>
<reference evidence="9 11" key="4">
    <citation type="submission" date="2015-03" db="EMBL/GenBank/DDBJ databases">
        <authorList>
            <person name="Regsiter A."/>
            <person name="william w."/>
        </authorList>
    </citation>
    <scope>NUCLEOTIDE SEQUENCE [LARGE SCALE GENOMIC DNA]</scope>
    <source>
        <strain evidence="9 11">CB1</strain>
    </source>
</reference>
<dbReference type="Gene3D" id="1.10.150.130">
    <property type="match status" value="1"/>
</dbReference>
<dbReference type="Pfam" id="PF00589">
    <property type="entry name" value="Phage_integrase"/>
    <property type="match status" value="1"/>
</dbReference>
<name>D6CQ31_THIA3</name>
<dbReference type="EMBL" id="CTRI01000023">
    <property type="protein sequence ID" value="CQR34289.1"/>
    <property type="molecule type" value="Genomic_DNA"/>
</dbReference>
<evidence type="ECO:0000313" key="11">
    <source>
        <dbReference type="Proteomes" id="UP000078599"/>
    </source>
</evidence>
<reference evidence="8" key="3">
    <citation type="submission" date="2010-07" db="EMBL/GenBank/DDBJ databases">
        <authorList>
            <person name="Genoscope - CEA"/>
        </authorList>
    </citation>
    <scope>NUCLEOTIDE SEQUENCE</scope>
    <source>
        <strain evidence="8">3As</strain>
    </source>
</reference>
<dbReference type="Gene3D" id="1.10.443.10">
    <property type="entry name" value="Intergrase catalytic core"/>
    <property type="match status" value="1"/>
</dbReference>
<evidence type="ECO:0000313" key="9">
    <source>
        <dbReference type="EMBL" id="CQR34289.1"/>
    </source>
</evidence>
<dbReference type="SUPFAM" id="SSF56349">
    <property type="entry name" value="DNA breaking-rejoining enzymes"/>
    <property type="match status" value="1"/>
</dbReference>
<dbReference type="InterPro" id="IPR050808">
    <property type="entry name" value="Phage_Integrase"/>
</dbReference>
<feature type="domain" description="Tyr recombinase" evidence="6">
    <location>
        <begin position="146"/>
        <end position="335"/>
    </location>
</feature>
<dbReference type="eggNOG" id="COG4974">
    <property type="taxonomic scope" value="Bacteria"/>
</dbReference>
<dbReference type="GO" id="GO:0015074">
    <property type="term" value="P:DNA integration"/>
    <property type="evidence" value="ECO:0007669"/>
    <property type="project" value="UniProtKB-KW"/>
</dbReference>
<reference evidence="10" key="2">
    <citation type="journal article" date="2010" name="PLoS Genet.">
        <title>Structure, function, and evolution of the Thiomonas spp. genome.</title>
        <authorList>
            <person name="Arsene-Ploetze F."/>
            <person name="Koechler S."/>
            <person name="Marchal M."/>
            <person name="Coppee J.Y."/>
            <person name="Chandler M."/>
            <person name="Bonnefoy V."/>
            <person name="Brochier-Armanet C."/>
            <person name="Barakat M."/>
            <person name="Barbe V."/>
            <person name="Battaglia-Brunet F."/>
            <person name="Bruneel O."/>
            <person name="Bryan C.G."/>
            <person name="Cleiss-Arnold J."/>
            <person name="Cruveiller S."/>
            <person name="Erhardt M."/>
            <person name="Heinrich-Salmeron A."/>
            <person name="Hommais F."/>
            <person name="Joulian C."/>
            <person name="Krin E."/>
            <person name="Lieutaud A."/>
            <person name="Lievremont D."/>
            <person name="Michel C."/>
            <person name="Muller D."/>
            <person name="Ortet P."/>
            <person name="Proux C."/>
            <person name="Siguier P."/>
            <person name="Roche D."/>
            <person name="Rouy Z."/>
            <person name="Salvignol G."/>
            <person name="Slyemi D."/>
            <person name="Talla E."/>
            <person name="Weiss S."/>
            <person name="Weissenbach J."/>
            <person name="Medigue C."/>
            <person name="Bertin P.N."/>
        </authorList>
    </citation>
    <scope>NUCLEOTIDE SEQUENCE [LARGE SCALE GENOMIC DNA]</scope>
    <source>
        <strain evidence="10">DSM 22701 / CIP 110005 / 3As</strain>
    </source>
</reference>
<dbReference type="InterPro" id="IPR013762">
    <property type="entry name" value="Integrase-like_cat_sf"/>
</dbReference>
<dbReference type="Proteomes" id="UP000078599">
    <property type="component" value="Unassembled WGS sequence"/>
</dbReference>
<evidence type="ECO:0000256" key="1">
    <source>
        <dbReference type="ARBA" id="ARBA00008857"/>
    </source>
</evidence>
<dbReference type="PANTHER" id="PTHR30629:SF2">
    <property type="entry name" value="PROPHAGE INTEGRASE INTS-RELATED"/>
    <property type="match status" value="1"/>
</dbReference>
<evidence type="ECO:0000256" key="4">
    <source>
        <dbReference type="ARBA" id="ARBA00023172"/>
    </source>
</evidence>
<evidence type="ECO:0000256" key="5">
    <source>
        <dbReference type="PROSITE-ProRule" id="PRU01248"/>
    </source>
</evidence>
<dbReference type="InterPro" id="IPR011010">
    <property type="entry name" value="DNA_brk_join_enz"/>
</dbReference>
<reference key="1">
    <citation type="submission" date="2009-07" db="EMBL/GenBank/DDBJ databases">
        <authorList>
            <person name="Genoscope - CEA"/>
        </authorList>
    </citation>
    <scope>NUCLEOTIDE SEQUENCE</scope>
    <source>
        <strain>3As</strain>
    </source>
</reference>
<dbReference type="InterPro" id="IPR010998">
    <property type="entry name" value="Integrase_recombinase_N"/>
</dbReference>
<keyword evidence="11" id="KW-1185">Reference proteome</keyword>
<dbReference type="Proteomes" id="UP000002372">
    <property type="component" value="Chromosome"/>
</dbReference>
<evidence type="ECO:0000313" key="8">
    <source>
        <dbReference type="EMBL" id="CAZ88111.1"/>
    </source>
</evidence>
<keyword evidence="2" id="KW-0229">DNA integration</keyword>
<feature type="domain" description="Core-binding (CB)" evidence="7">
    <location>
        <begin position="48"/>
        <end position="125"/>
    </location>
</feature>
<gene>
    <name evidence="8" type="ordered locus">THI_1425</name>
    <name evidence="9" type="ORF">THICB1_30380</name>
</gene>
<sequence length="350" mass="39062">MLSGKPMPPTPPNVKYAHRLAVEIRQRIKHGTFSMVEYFPANGQGAGLTVKGQLETWLEAQRVEHSTLAGYKSAAAFWEAAVGSKALRGLVKSDVQTALAKRPDLSGKTINNYMSVLRQALDLAVADNLIQENPAGDIPRAKHQKEPPDPFSADEGAAIIGRLRQSHPGQVANMVEFWMWTGLRTSEIFALKWKNVDLRSGTVLVSEAVVRGEHKDSTKTNVARTVLLNSMAKAALQRQRAFTQAAGAEVFQDPRYGTPWIDERAFRRSYWTPTLKLLGVRYRRPYNMRHTYSTAMLMAGMTPAFCARQLGHSVEMFLRTYSKWIDGQRDDSEMARLEALIAPPAARKVP</sequence>
<keyword evidence="3 5" id="KW-0238">DNA-binding</keyword>
<keyword evidence="4" id="KW-0233">DNA recombination</keyword>
<comment type="similarity">
    <text evidence="1">Belongs to the 'phage' integrase family.</text>
</comment>
<dbReference type="AlphaFoldDB" id="D6CQ31"/>
<evidence type="ECO:0000259" key="7">
    <source>
        <dbReference type="PROSITE" id="PS51900"/>
    </source>
</evidence>
<dbReference type="PROSITE" id="PS51898">
    <property type="entry name" value="TYR_RECOMBINASE"/>
    <property type="match status" value="1"/>
</dbReference>
<proteinExistence type="inferred from homology"/>
<evidence type="ECO:0000256" key="3">
    <source>
        <dbReference type="ARBA" id="ARBA00023125"/>
    </source>
</evidence>
<dbReference type="CDD" id="cd01189">
    <property type="entry name" value="INT_ICEBs1_C_like"/>
    <property type="match status" value="1"/>
</dbReference>
<dbReference type="GO" id="GO:0006310">
    <property type="term" value="P:DNA recombination"/>
    <property type="evidence" value="ECO:0007669"/>
    <property type="project" value="UniProtKB-KW"/>
</dbReference>
<dbReference type="GO" id="GO:0003677">
    <property type="term" value="F:DNA binding"/>
    <property type="evidence" value="ECO:0007669"/>
    <property type="project" value="UniProtKB-UniRule"/>
</dbReference>
<dbReference type="HOGENOM" id="CLU_027562_8_2_4"/>
<dbReference type="InterPro" id="IPR044068">
    <property type="entry name" value="CB"/>
</dbReference>
<accession>D6CQ31</accession>